<dbReference type="Proteomes" id="UP001642406">
    <property type="component" value="Unassembled WGS sequence"/>
</dbReference>
<keyword evidence="1 2" id="KW-0103">Bromodomain</keyword>
<dbReference type="SMART" id="SM00297">
    <property type="entry name" value="BROMO"/>
    <property type="match status" value="1"/>
</dbReference>
<dbReference type="PANTHER" id="PTHR22880:SF225">
    <property type="entry name" value="BROMODOMAIN-CONTAINING PROTEIN BET-1-RELATED"/>
    <property type="match status" value="1"/>
</dbReference>
<gene>
    <name evidence="6" type="ORF">SBRCBS47491_006491</name>
</gene>
<dbReference type="InterPro" id="IPR000210">
    <property type="entry name" value="BTB/POZ_dom"/>
</dbReference>
<protein>
    <recommendedName>
        <fullName evidence="8">Bromo domain-containing protein</fullName>
    </recommendedName>
</protein>
<dbReference type="InterPro" id="IPR001487">
    <property type="entry name" value="Bromodomain"/>
</dbReference>
<evidence type="ECO:0000259" key="5">
    <source>
        <dbReference type="PROSITE" id="PS50097"/>
    </source>
</evidence>
<evidence type="ECO:0000256" key="3">
    <source>
        <dbReference type="SAM" id="MobiDB-lite"/>
    </source>
</evidence>
<dbReference type="SUPFAM" id="SSF54695">
    <property type="entry name" value="POZ domain"/>
    <property type="match status" value="1"/>
</dbReference>
<evidence type="ECO:0000259" key="4">
    <source>
        <dbReference type="PROSITE" id="PS50014"/>
    </source>
</evidence>
<dbReference type="PROSITE" id="PS50097">
    <property type="entry name" value="BTB"/>
    <property type="match status" value="1"/>
</dbReference>
<evidence type="ECO:0000256" key="1">
    <source>
        <dbReference type="ARBA" id="ARBA00023117"/>
    </source>
</evidence>
<feature type="region of interest" description="Disordered" evidence="3">
    <location>
        <begin position="186"/>
        <end position="281"/>
    </location>
</feature>
<dbReference type="Pfam" id="PF00439">
    <property type="entry name" value="Bromodomain"/>
    <property type="match status" value="1"/>
</dbReference>
<dbReference type="InterPro" id="IPR050935">
    <property type="entry name" value="Bromo_chromatin_reader"/>
</dbReference>
<comment type="caution">
    <text evidence="6">The sequence shown here is derived from an EMBL/GenBank/DDBJ whole genome shotgun (WGS) entry which is preliminary data.</text>
</comment>
<dbReference type="EMBL" id="CAWUHC010000064">
    <property type="protein sequence ID" value="CAK7227207.1"/>
    <property type="molecule type" value="Genomic_DNA"/>
</dbReference>
<keyword evidence="7" id="KW-1185">Reference proteome</keyword>
<feature type="compositionally biased region" description="Polar residues" evidence="3">
    <location>
        <begin position="247"/>
        <end position="266"/>
    </location>
</feature>
<dbReference type="SUPFAM" id="SSF47370">
    <property type="entry name" value="Bromodomain"/>
    <property type="match status" value="1"/>
</dbReference>
<proteinExistence type="predicted"/>
<dbReference type="Gene3D" id="3.30.710.10">
    <property type="entry name" value="Potassium Channel Kv1.1, Chain A"/>
    <property type="match status" value="1"/>
</dbReference>
<feature type="domain" description="BTB" evidence="5">
    <location>
        <begin position="1"/>
        <end position="61"/>
    </location>
</feature>
<sequence length="428" mass="47695">MASRYFRDLFNKSSTSNGTDAGKTHGDDMDVENVVHLKDVSVEAFSYAQNFMYTGQVVPETSSSNSSSDREGQGIPSYDLLVSIWKLGNRFGIEGLCERTLEAMAENKRVTQSIPATHILVQVWKDTPEGSSIRQLLLSWAAEYLRSSEERRSEFARALPQELLSELVVAMSSSYGDFWGIPTDLNDGNGDSRSAENGLTNGKHYLEDDYDDSMQGAGDSSVNGGGSIHYRGSPPAAKRARFFDSYPPNNANGTVASSPATPNMNASPAAGSSGPGRKPIRTALPSAQRVFSKKRSSQTVDLTAFTAEQKLKFCSDLLTRMLSGPGFWTRLVGPFREPVDPTSEGIPDYFEKVKRPMDLGTIKANLDNHRYKTPEEFHADMRQIFSNVYTYWKRTDSIWAICERLEKTFEEKYSHMNKWLGKLEDEVM</sequence>
<dbReference type="PRINTS" id="PR00503">
    <property type="entry name" value="BROMODOMAIN"/>
</dbReference>
<dbReference type="CDD" id="cd18186">
    <property type="entry name" value="BTB_POZ_ZBTB_KLHL-like"/>
    <property type="match status" value="1"/>
</dbReference>
<name>A0ABP0C6C8_9PEZI</name>
<evidence type="ECO:0000313" key="6">
    <source>
        <dbReference type="EMBL" id="CAK7227207.1"/>
    </source>
</evidence>
<feature type="domain" description="Bromo" evidence="4">
    <location>
        <begin position="334"/>
        <end position="399"/>
    </location>
</feature>
<dbReference type="InterPro" id="IPR036427">
    <property type="entry name" value="Bromodomain-like_sf"/>
</dbReference>
<evidence type="ECO:0000256" key="2">
    <source>
        <dbReference type="PROSITE-ProRule" id="PRU00035"/>
    </source>
</evidence>
<accession>A0ABP0C6C8</accession>
<dbReference type="PROSITE" id="PS50014">
    <property type="entry name" value="BROMODOMAIN_2"/>
    <property type="match status" value="1"/>
</dbReference>
<dbReference type="Gene3D" id="1.20.920.10">
    <property type="entry name" value="Bromodomain-like"/>
    <property type="match status" value="1"/>
</dbReference>
<dbReference type="InterPro" id="IPR011333">
    <property type="entry name" value="SKP1/BTB/POZ_sf"/>
</dbReference>
<dbReference type="PANTHER" id="PTHR22880">
    <property type="entry name" value="FALZ-RELATED BROMODOMAIN-CONTAINING PROTEINS"/>
    <property type="match status" value="1"/>
</dbReference>
<evidence type="ECO:0008006" key="8">
    <source>
        <dbReference type="Google" id="ProtNLM"/>
    </source>
</evidence>
<organism evidence="6 7">
    <name type="scientific">Sporothrix bragantina</name>
    <dbReference type="NCBI Taxonomy" id="671064"/>
    <lineage>
        <taxon>Eukaryota</taxon>
        <taxon>Fungi</taxon>
        <taxon>Dikarya</taxon>
        <taxon>Ascomycota</taxon>
        <taxon>Pezizomycotina</taxon>
        <taxon>Sordariomycetes</taxon>
        <taxon>Sordariomycetidae</taxon>
        <taxon>Ophiostomatales</taxon>
        <taxon>Ophiostomataceae</taxon>
        <taxon>Sporothrix</taxon>
    </lineage>
</organism>
<reference evidence="6 7" key="1">
    <citation type="submission" date="2024-01" db="EMBL/GenBank/DDBJ databases">
        <authorList>
            <person name="Allen C."/>
            <person name="Tagirdzhanova G."/>
        </authorList>
    </citation>
    <scope>NUCLEOTIDE SEQUENCE [LARGE SCALE GENOMIC DNA]</scope>
</reference>
<feature type="compositionally biased region" description="Polar residues" evidence="3">
    <location>
        <begin position="189"/>
        <end position="200"/>
    </location>
</feature>
<evidence type="ECO:0000313" key="7">
    <source>
        <dbReference type="Proteomes" id="UP001642406"/>
    </source>
</evidence>